<accession>A0A1I7BYY5</accession>
<keyword evidence="1" id="KW-0479">Metal-binding</keyword>
<sequence length="406" mass="44792">MKTILTLAISLATLASWAQQPDTGDRIIHNDPVKYRELSAVHAGAGKMGFTQLVGRNDLSTNFLYLHSGEIQAKSGIGHHFHHSIEEMYILLEGEAEFTVNGRTSTLKGPVAVPCKLGDAHAIYNSGDEPLKWLNYAVSERKAQGDAFDLGDTREGAEIDEVPVFVSYQFDQAKLRDENHPYVGNGALARRAFGPEVFKTNWNNVDHLVIPAGKSVGPRRLEGVEEVYYVMKGEGNLSIEGVTKPVVADDAFTGLLGETITLINTGSGDLELLVIGVAVSADRNSISQNALSEPKAMALQMDFVVLPENAEAFEKMYHSIYVPAMTVQDGYLSSKLLRLFPEEQAKGIEAEPTKFNYQIQISFDTEENRMKWVASPQHQIAWPAASGLAEEFKWRGYDVMGDDDQR</sequence>
<evidence type="ECO:0000313" key="4">
    <source>
        <dbReference type="EMBL" id="SFT92386.1"/>
    </source>
</evidence>
<gene>
    <name evidence="4" type="ORF">SAMN04489724_2866</name>
</gene>
<evidence type="ECO:0000313" key="5">
    <source>
        <dbReference type="Proteomes" id="UP000199673"/>
    </source>
</evidence>
<evidence type="ECO:0000259" key="3">
    <source>
        <dbReference type="Pfam" id="PF07883"/>
    </source>
</evidence>
<dbReference type="GO" id="GO:0046872">
    <property type="term" value="F:metal ion binding"/>
    <property type="evidence" value="ECO:0007669"/>
    <property type="project" value="UniProtKB-KW"/>
</dbReference>
<name>A0A1I7BYY5_9BACT</name>
<dbReference type="InterPro" id="IPR014710">
    <property type="entry name" value="RmlC-like_jellyroll"/>
</dbReference>
<dbReference type="STRING" id="305507.SAMN04489724_2866"/>
<organism evidence="4 5">
    <name type="scientific">Algoriphagus locisalis</name>
    <dbReference type="NCBI Taxonomy" id="305507"/>
    <lineage>
        <taxon>Bacteria</taxon>
        <taxon>Pseudomonadati</taxon>
        <taxon>Bacteroidota</taxon>
        <taxon>Cytophagia</taxon>
        <taxon>Cytophagales</taxon>
        <taxon>Cyclobacteriaceae</taxon>
        <taxon>Algoriphagus</taxon>
    </lineage>
</organism>
<dbReference type="PANTHER" id="PTHR35848">
    <property type="entry name" value="OXALATE-BINDING PROTEIN"/>
    <property type="match status" value="1"/>
</dbReference>
<dbReference type="OrthoDB" id="9797047at2"/>
<evidence type="ECO:0000256" key="2">
    <source>
        <dbReference type="SAM" id="SignalP"/>
    </source>
</evidence>
<feature type="chain" id="PRO_5011625163" evidence="2">
    <location>
        <begin position="19"/>
        <end position="406"/>
    </location>
</feature>
<proteinExistence type="predicted"/>
<dbReference type="InterPro" id="IPR013096">
    <property type="entry name" value="Cupin_2"/>
</dbReference>
<dbReference type="Proteomes" id="UP000199673">
    <property type="component" value="Unassembled WGS sequence"/>
</dbReference>
<dbReference type="RefSeq" id="WP_091694338.1">
    <property type="nucleotide sequence ID" value="NZ_FPBF01000003.1"/>
</dbReference>
<dbReference type="AlphaFoldDB" id="A0A1I7BYY5"/>
<dbReference type="PANTHER" id="PTHR35848:SF6">
    <property type="entry name" value="CUPIN TYPE-2 DOMAIN-CONTAINING PROTEIN"/>
    <property type="match status" value="1"/>
</dbReference>
<dbReference type="Pfam" id="PF07883">
    <property type="entry name" value="Cupin_2"/>
    <property type="match status" value="1"/>
</dbReference>
<dbReference type="SUPFAM" id="SSF54909">
    <property type="entry name" value="Dimeric alpha+beta barrel"/>
    <property type="match status" value="1"/>
</dbReference>
<keyword evidence="5" id="KW-1185">Reference proteome</keyword>
<evidence type="ECO:0000256" key="1">
    <source>
        <dbReference type="ARBA" id="ARBA00022723"/>
    </source>
</evidence>
<feature type="signal peptide" evidence="2">
    <location>
        <begin position="1"/>
        <end position="18"/>
    </location>
</feature>
<feature type="domain" description="Cupin type-2" evidence="3">
    <location>
        <begin position="71"/>
        <end position="134"/>
    </location>
</feature>
<protein>
    <submittedName>
        <fullName evidence="4">Cupin domain-containing protein</fullName>
    </submittedName>
</protein>
<dbReference type="Gene3D" id="2.60.120.10">
    <property type="entry name" value="Jelly Rolls"/>
    <property type="match status" value="2"/>
</dbReference>
<dbReference type="InterPro" id="IPR011008">
    <property type="entry name" value="Dimeric_a/b-barrel"/>
</dbReference>
<dbReference type="SUPFAM" id="SSF51182">
    <property type="entry name" value="RmlC-like cupins"/>
    <property type="match status" value="1"/>
</dbReference>
<dbReference type="InterPro" id="IPR011051">
    <property type="entry name" value="RmlC_Cupin_sf"/>
</dbReference>
<reference evidence="5" key="1">
    <citation type="submission" date="2016-10" db="EMBL/GenBank/DDBJ databases">
        <authorList>
            <person name="Varghese N."/>
            <person name="Submissions S."/>
        </authorList>
    </citation>
    <scope>NUCLEOTIDE SEQUENCE [LARGE SCALE GENOMIC DNA]</scope>
    <source>
        <strain evidence="5">DSM 23445</strain>
    </source>
</reference>
<keyword evidence="2" id="KW-0732">Signal</keyword>
<dbReference type="InterPro" id="IPR051610">
    <property type="entry name" value="GPI/OXD"/>
</dbReference>
<dbReference type="EMBL" id="FPBF01000003">
    <property type="protein sequence ID" value="SFT92386.1"/>
    <property type="molecule type" value="Genomic_DNA"/>
</dbReference>